<accession>A0AAU7JAL5</accession>
<dbReference type="InterPro" id="IPR019301">
    <property type="entry name" value="Flagellar_prot_FlgJ_N"/>
</dbReference>
<dbReference type="Pfam" id="PF10135">
    <property type="entry name" value="Rod-binding"/>
    <property type="match status" value="1"/>
</dbReference>
<dbReference type="RefSeq" id="WP_406854094.1">
    <property type="nucleotide sequence ID" value="NZ_CP157484.1"/>
</dbReference>
<gene>
    <name evidence="3" type="ORF">ABEG18_16240</name>
</gene>
<evidence type="ECO:0000256" key="1">
    <source>
        <dbReference type="SAM" id="MobiDB-lite"/>
    </source>
</evidence>
<feature type="domain" description="Flagellar protein FlgJ N-terminal" evidence="2">
    <location>
        <begin position="48"/>
        <end position="95"/>
    </location>
</feature>
<organism evidence="3">
    <name type="scientific">Alsobacter sp. KACC 23698</name>
    <dbReference type="NCBI Taxonomy" id="3149229"/>
    <lineage>
        <taxon>Bacteria</taxon>
        <taxon>Pseudomonadati</taxon>
        <taxon>Pseudomonadota</taxon>
        <taxon>Alphaproteobacteria</taxon>
        <taxon>Hyphomicrobiales</taxon>
        <taxon>Alsobacteraceae</taxon>
        <taxon>Alsobacter</taxon>
    </lineage>
</organism>
<evidence type="ECO:0000313" key="3">
    <source>
        <dbReference type="EMBL" id="XBO37272.1"/>
    </source>
</evidence>
<sequence length="136" mass="13833">MASFVLPAAGAGAHALASGKILSSERDPKLQKTAQDFETMFLENSFSQMFAGLQGEGPLGASGAGADIYRGMLTQEYAKTVAKSGGVGVSDSIYRELLKMQEGRRGGASAGLAAARSLSQTQPLPSAPTLGGSHGA</sequence>
<name>A0AAU7JAL5_9HYPH</name>
<dbReference type="EMBL" id="CP157484">
    <property type="protein sequence ID" value="XBO37272.1"/>
    <property type="molecule type" value="Genomic_DNA"/>
</dbReference>
<protein>
    <submittedName>
        <fullName evidence="3">Rod-binding protein</fullName>
    </submittedName>
</protein>
<proteinExistence type="predicted"/>
<dbReference type="AlphaFoldDB" id="A0AAU7JAL5"/>
<feature type="compositionally biased region" description="Low complexity" evidence="1">
    <location>
        <begin position="110"/>
        <end position="119"/>
    </location>
</feature>
<reference evidence="3" key="1">
    <citation type="submission" date="2024-05" db="EMBL/GenBank/DDBJ databases">
        <authorList>
            <person name="Kim S."/>
            <person name="Heo J."/>
            <person name="Choi H."/>
            <person name="Choi Y."/>
            <person name="Kwon S.-W."/>
            <person name="Kim Y."/>
        </authorList>
    </citation>
    <scope>NUCLEOTIDE SEQUENCE</scope>
    <source>
        <strain evidence="3">KACC 23698</strain>
    </source>
</reference>
<feature type="region of interest" description="Disordered" evidence="1">
    <location>
        <begin position="109"/>
        <end position="136"/>
    </location>
</feature>
<evidence type="ECO:0000259" key="2">
    <source>
        <dbReference type="Pfam" id="PF10135"/>
    </source>
</evidence>